<gene>
    <name evidence="7" type="ORF">CIB95_09985</name>
</gene>
<evidence type="ECO:0000256" key="2">
    <source>
        <dbReference type="ARBA" id="ARBA00023002"/>
    </source>
</evidence>
<protein>
    <submittedName>
        <fullName evidence="7">D-2-hydroxyacid dehydrogenase</fullName>
    </submittedName>
</protein>
<dbReference type="RefSeq" id="WP_094924733.1">
    <property type="nucleotide sequence ID" value="NZ_NPIA01000004.1"/>
</dbReference>
<proteinExistence type="inferred from homology"/>
<dbReference type="InterPro" id="IPR036291">
    <property type="entry name" value="NAD(P)-bd_dom_sf"/>
</dbReference>
<reference evidence="8" key="1">
    <citation type="submission" date="2017-08" db="EMBL/GenBank/DDBJ databases">
        <authorList>
            <person name="Huang Z."/>
        </authorList>
    </citation>
    <scope>NUCLEOTIDE SEQUENCE [LARGE SCALE GENOMIC DNA]</scope>
    <source>
        <strain evidence="8">SA5d-4</strain>
    </source>
</reference>
<name>A0A263BTN3_9BACI</name>
<keyword evidence="2 4" id="KW-0560">Oxidoreductase</keyword>
<dbReference type="InterPro" id="IPR006139">
    <property type="entry name" value="D-isomer_2_OHA_DH_cat_dom"/>
</dbReference>
<feature type="domain" description="D-isomer specific 2-hydroxyacid dehydrogenase NAD-binding" evidence="6">
    <location>
        <begin position="104"/>
        <end position="278"/>
    </location>
</feature>
<dbReference type="SUPFAM" id="SSF51735">
    <property type="entry name" value="NAD(P)-binding Rossmann-fold domains"/>
    <property type="match status" value="1"/>
</dbReference>
<reference evidence="7 8" key="2">
    <citation type="submission" date="2017-09" db="EMBL/GenBank/DDBJ databases">
        <title>Bacillus patelloidae sp. nov., isolated from the intestinal tract of a marine limpet.</title>
        <authorList>
            <person name="Liu R."/>
            <person name="Dong C."/>
            <person name="Shao Z."/>
        </authorList>
    </citation>
    <scope>NUCLEOTIDE SEQUENCE [LARGE SCALE GENOMIC DNA]</scope>
    <source>
        <strain evidence="7 8">SA5d-4</strain>
    </source>
</reference>
<dbReference type="PANTHER" id="PTHR43333">
    <property type="entry name" value="2-HACID_DH_C DOMAIN-CONTAINING PROTEIN"/>
    <property type="match status" value="1"/>
</dbReference>
<evidence type="ECO:0000256" key="3">
    <source>
        <dbReference type="ARBA" id="ARBA00023027"/>
    </source>
</evidence>
<evidence type="ECO:0000313" key="8">
    <source>
        <dbReference type="Proteomes" id="UP000217083"/>
    </source>
</evidence>
<sequence length="316" mass="36099">MIVLSSAKVKQTIQEELIEKYPEINFIFCENMQEAEERLHEASILITYGEDLNDTHLEKATNLRWIMVISAGLDQMPFQAIHKKGIVVTNVRGIHAIPMAEYVIAMMLQVSRNTKALIKHEQEKKWDRAVKMEEITGKTILVVGAGAIGQEIARIAKAFSLKTLGVNTSGNKQRHFDEIYAIHDIKEPLAKADFVVNVLPSTEKTHQLFSYDLFSYMRSSAVFINIGRGTTVNEEHLVKVMEEKRISHAVLDVFYEEPLHAEHPFWNMENVTVTPHLSGISKQYQPRAFEIFKENLEHFMKGSGSMKNIVNLERGY</sequence>
<keyword evidence="8" id="KW-1185">Reference proteome</keyword>
<dbReference type="GO" id="GO:0016616">
    <property type="term" value="F:oxidoreductase activity, acting on the CH-OH group of donors, NAD or NADP as acceptor"/>
    <property type="evidence" value="ECO:0007669"/>
    <property type="project" value="InterPro"/>
</dbReference>
<feature type="domain" description="D-isomer specific 2-hydroxyacid dehydrogenase catalytic" evidence="5">
    <location>
        <begin position="8"/>
        <end position="311"/>
    </location>
</feature>
<evidence type="ECO:0000256" key="4">
    <source>
        <dbReference type="RuleBase" id="RU003719"/>
    </source>
</evidence>
<comment type="similarity">
    <text evidence="1 4">Belongs to the D-isomer specific 2-hydroxyacid dehydrogenase family.</text>
</comment>
<evidence type="ECO:0000256" key="1">
    <source>
        <dbReference type="ARBA" id="ARBA00005854"/>
    </source>
</evidence>
<dbReference type="Gene3D" id="3.40.50.720">
    <property type="entry name" value="NAD(P)-binding Rossmann-like Domain"/>
    <property type="match status" value="2"/>
</dbReference>
<comment type="caution">
    <text evidence="7">The sequence shown here is derived from an EMBL/GenBank/DDBJ whole genome shotgun (WGS) entry which is preliminary data.</text>
</comment>
<evidence type="ECO:0000259" key="6">
    <source>
        <dbReference type="Pfam" id="PF02826"/>
    </source>
</evidence>
<dbReference type="CDD" id="cd05300">
    <property type="entry name" value="2-Hacid_dh_1"/>
    <property type="match status" value="1"/>
</dbReference>
<accession>A0A263BTN3</accession>
<evidence type="ECO:0000259" key="5">
    <source>
        <dbReference type="Pfam" id="PF00389"/>
    </source>
</evidence>
<dbReference type="FunFam" id="3.40.50.720:FF:000363">
    <property type="entry name" value="D-isomer specific 2-hydroxyacid dehydrogenase"/>
    <property type="match status" value="1"/>
</dbReference>
<dbReference type="Pfam" id="PF02826">
    <property type="entry name" value="2-Hacid_dh_C"/>
    <property type="match status" value="1"/>
</dbReference>
<keyword evidence="3" id="KW-0520">NAD</keyword>
<dbReference type="InterPro" id="IPR006140">
    <property type="entry name" value="D-isomer_DH_NAD-bd"/>
</dbReference>
<dbReference type="Proteomes" id="UP000217083">
    <property type="component" value="Unassembled WGS sequence"/>
</dbReference>
<dbReference type="AlphaFoldDB" id="A0A263BTN3"/>
<dbReference type="EMBL" id="NPIA01000004">
    <property type="protein sequence ID" value="OZM57084.1"/>
    <property type="molecule type" value="Genomic_DNA"/>
</dbReference>
<organism evidence="7 8">
    <name type="scientific">Lottiidibacillus patelloidae</name>
    <dbReference type="NCBI Taxonomy" id="2670334"/>
    <lineage>
        <taxon>Bacteria</taxon>
        <taxon>Bacillati</taxon>
        <taxon>Bacillota</taxon>
        <taxon>Bacilli</taxon>
        <taxon>Bacillales</taxon>
        <taxon>Bacillaceae</taxon>
        <taxon>Lottiidibacillus</taxon>
    </lineage>
</organism>
<dbReference type="GO" id="GO:0051287">
    <property type="term" value="F:NAD binding"/>
    <property type="evidence" value="ECO:0007669"/>
    <property type="project" value="InterPro"/>
</dbReference>
<dbReference type="PANTHER" id="PTHR43333:SF1">
    <property type="entry name" value="D-ISOMER SPECIFIC 2-HYDROXYACID DEHYDROGENASE NAD-BINDING DOMAIN-CONTAINING PROTEIN"/>
    <property type="match status" value="1"/>
</dbReference>
<dbReference type="SUPFAM" id="SSF52283">
    <property type="entry name" value="Formate/glycerate dehydrogenase catalytic domain-like"/>
    <property type="match status" value="1"/>
</dbReference>
<evidence type="ECO:0000313" key="7">
    <source>
        <dbReference type="EMBL" id="OZM57084.1"/>
    </source>
</evidence>
<dbReference type="Pfam" id="PF00389">
    <property type="entry name" value="2-Hacid_dh"/>
    <property type="match status" value="1"/>
</dbReference>